<sequence>MEKIVKTCQEGPAQLRKVSEETHKRLHQFFEEQHHCKWDRDFLDQDLNKLFNVYQNMKPQPQSHFLYNFYHQEDIKPDVLLENKTLSPSQYQDGDNMSYSEKESSKQPPQASSWPKLSGIGEYDNMELMDYIDGIFINLPRIPNYWINARLNTEFKGHASTWYTQMKEIHGRNSCPWWKIQISQKYSTGTWIWKKTISFENEKY</sequence>
<proteinExistence type="predicted"/>
<comment type="caution">
    <text evidence="2">The sequence shown here is derived from an EMBL/GenBank/DDBJ whole genome shotgun (WGS) entry which is preliminary data.</text>
</comment>
<feature type="compositionally biased region" description="Polar residues" evidence="1">
    <location>
        <begin position="87"/>
        <end position="99"/>
    </location>
</feature>
<dbReference type="AlphaFoldDB" id="A0A9Q3DCW3"/>
<gene>
    <name evidence="2" type="ORF">O181_040749</name>
</gene>
<evidence type="ECO:0000256" key="1">
    <source>
        <dbReference type="SAM" id="MobiDB-lite"/>
    </source>
</evidence>
<accession>A0A9Q3DCW3</accession>
<name>A0A9Q3DCW3_9BASI</name>
<protein>
    <submittedName>
        <fullName evidence="2">Uncharacterized protein</fullName>
    </submittedName>
</protein>
<feature type="compositionally biased region" description="Polar residues" evidence="1">
    <location>
        <begin position="106"/>
        <end position="115"/>
    </location>
</feature>
<keyword evidence="3" id="KW-1185">Reference proteome</keyword>
<dbReference type="EMBL" id="AVOT02016115">
    <property type="protein sequence ID" value="MBW0501034.1"/>
    <property type="molecule type" value="Genomic_DNA"/>
</dbReference>
<organism evidence="2 3">
    <name type="scientific">Austropuccinia psidii MF-1</name>
    <dbReference type="NCBI Taxonomy" id="1389203"/>
    <lineage>
        <taxon>Eukaryota</taxon>
        <taxon>Fungi</taxon>
        <taxon>Dikarya</taxon>
        <taxon>Basidiomycota</taxon>
        <taxon>Pucciniomycotina</taxon>
        <taxon>Pucciniomycetes</taxon>
        <taxon>Pucciniales</taxon>
        <taxon>Sphaerophragmiaceae</taxon>
        <taxon>Austropuccinia</taxon>
    </lineage>
</organism>
<dbReference type="Proteomes" id="UP000765509">
    <property type="component" value="Unassembled WGS sequence"/>
</dbReference>
<feature type="region of interest" description="Disordered" evidence="1">
    <location>
        <begin position="87"/>
        <end position="116"/>
    </location>
</feature>
<reference evidence="2" key="1">
    <citation type="submission" date="2021-03" db="EMBL/GenBank/DDBJ databases">
        <title>Draft genome sequence of rust myrtle Austropuccinia psidii MF-1, a brazilian biotype.</title>
        <authorList>
            <person name="Quecine M.C."/>
            <person name="Pachon D.M.R."/>
            <person name="Bonatelli M.L."/>
            <person name="Correr F.H."/>
            <person name="Franceschini L.M."/>
            <person name="Leite T.F."/>
            <person name="Margarido G.R.A."/>
            <person name="Almeida C.A."/>
            <person name="Ferrarezi J.A."/>
            <person name="Labate C.A."/>
        </authorList>
    </citation>
    <scope>NUCLEOTIDE SEQUENCE</scope>
    <source>
        <strain evidence="2">MF-1</strain>
    </source>
</reference>
<evidence type="ECO:0000313" key="2">
    <source>
        <dbReference type="EMBL" id="MBW0501034.1"/>
    </source>
</evidence>
<evidence type="ECO:0000313" key="3">
    <source>
        <dbReference type="Proteomes" id="UP000765509"/>
    </source>
</evidence>